<evidence type="ECO:0000313" key="2">
    <source>
        <dbReference type="EMBL" id="RKO93068.1"/>
    </source>
</evidence>
<protein>
    <submittedName>
        <fullName evidence="2">Uncharacterized protein</fullName>
    </submittedName>
</protein>
<evidence type="ECO:0000256" key="1">
    <source>
        <dbReference type="SAM" id="MobiDB-lite"/>
    </source>
</evidence>
<dbReference type="Proteomes" id="UP000269721">
    <property type="component" value="Unassembled WGS sequence"/>
</dbReference>
<name>A0A4P9WN03_9FUNG</name>
<keyword evidence="3" id="KW-1185">Reference proteome</keyword>
<accession>A0A4P9WN03</accession>
<proteinExistence type="predicted"/>
<feature type="region of interest" description="Disordered" evidence="1">
    <location>
        <begin position="1"/>
        <end position="42"/>
    </location>
</feature>
<dbReference type="AlphaFoldDB" id="A0A4P9WN03"/>
<gene>
    <name evidence="2" type="ORF">BDK51DRAFT_26110</name>
</gene>
<organism evidence="2 3">
    <name type="scientific">Blyttiomyces helicus</name>
    <dbReference type="NCBI Taxonomy" id="388810"/>
    <lineage>
        <taxon>Eukaryota</taxon>
        <taxon>Fungi</taxon>
        <taxon>Fungi incertae sedis</taxon>
        <taxon>Chytridiomycota</taxon>
        <taxon>Chytridiomycota incertae sedis</taxon>
        <taxon>Chytridiomycetes</taxon>
        <taxon>Chytridiomycetes incertae sedis</taxon>
        <taxon>Blyttiomyces</taxon>
    </lineage>
</organism>
<reference evidence="3" key="1">
    <citation type="journal article" date="2018" name="Nat. Microbiol.">
        <title>Leveraging single-cell genomics to expand the fungal tree of life.</title>
        <authorList>
            <person name="Ahrendt S.R."/>
            <person name="Quandt C.A."/>
            <person name="Ciobanu D."/>
            <person name="Clum A."/>
            <person name="Salamov A."/>
            <person name="Andreopoulos B."/>
            <person name="Cheng J.F."/>
            <person name="Woyke T."/>
            <person name="Pelin A."/>
            <person name="Henrissat B."/>
            <person name="Reynolds N.K."/>
            <person name="Benny G.L."/>
            <person name="Smith M.E."/>
            <person name="James T.Y."/>
            <person name="Grigoriev I.V."/>
        </authorList>
    </citation>
    <scope>NUCLEOTIDE SEQUENCE [LARGE SCALE GENOMIC DNA]</scope>
</reference>
<sequence length="188" mass="20315">MRDKFYTPATIGPGADPPPASLHHSRDLPHSRLRRPPNAQGLTSRSLGFSALVDIPHRRVLLLPRSPPTLRRTASTSQSQRFRVCQRAMVGFESAATCPLANIFDEIRYGAPCGHRQSLSLLKPVIVADSAVNASPSQKTMAMVLRKLWALDHLNLGSCGSGGEGRWGDGLKQRCGCRSSPTTPPLGS</sequence>
<evidence type="ECO:0000313" key="3">
    <source>
        <dbReference type="Proteomes" id="UP000269721"/>
    </source>
</evidence>
<dbReference type="EMBL" id="KZ994388">
    <property type="protein sequence ID" value="RKO93068.1"/>
    <property type="molecule type" value="Genomic_DNA"/>
</dbReference>